<dbReference type="Proteomes" id="UP000261580">
    <property type="component" value="Unassembled WGS sequence"/>
</dbReference>
<dbReference type="InterPro" id="IPR056742">
    <property type="entry name" value="BLTP1_C"/>
</dbReference>
<dbReference type="InterPro" id="IPR033616">
    <property type="entry name" value="BLTP1"/>
</dbReference>
<feature type="domain" description="Bridge-like lipid transfer protein family member 1 C-terminal" evidence="1">
    <location>
        <begin position="24"/>
        <end position="126"/>
    </location>
</feature>
<dbReference type="STRING" id="32507.ENSNBRP00000029022"/>
<dbReference type="PANTHER" id="PTHR31640:SF1">
    <property type="entry name" value="BRIDGE-LIKE LIPID TRANSFER PROTEIN FAMILY MEMBER 1"/>
    <property type="match status" value="1"/>
</dbReference>
<name>A0A3Q4ID33_NEOBR</name>
<protein>
    <recommendedName>
        <fullName evidence="1">Bridge-like lipid transfer protein family member 1 C-terminal domain-containing protein</fullName>
    </recommendedName>
</protein>
<dbReference type="Pfam" id="PF25040">
    <property type="entry name" value="BLTP1_C"/>
    <property type="match status" value="1"/>
</dbReference>
<sequence length="166" mass="19430">MHIDAPHRGRDSKRQFKRTSVNMIPVYLKFKKQTSETLFAPRMFAPRAGQKSPTALHDESSADKDKDDSINYTTVDWREFMCNTWHLEPTLRLISWTGRKIDPVGVDYILQKLGFHHVLSVLIKKLGEDKQASPYTQLHEALIYSDQQKHYSSGSFHFEKREKHEE</sequence>
<organism evidence="2 3">
    <name type="scientific">Neolamprologus brichardi</name>
    <name type="common">Fairy cichlid</name>
    <name type="synonym">Lamprologus brichardi</name>
    <dbReference type="NCBI Taxonomy" id="32507"/>
    <lineage>
        <taxon>Eukaryota</taxon>
        <taxon>Metazoa</taxon>
        <taxon>Chordata</taxon>
        <taxon>Craniata</taxon>
        <taxon>Vertebrata</taxon>
        <taxon>Euteleostomi</taxon>
        <taxon>Actinopterygii</taxon>
        <taxon>Neopterygii</taxon>
        <taxon>Teleostei</taxon>
        <taxon>Neoteleostei</taxon>
        <taxon>Acanthomorphata</taxon>
        <taxon>Ovalentaria</taxon>
        <taxon>Cichlomorphae</taxon>
        <taxon>Cichliformes</taxon>
        <taxon>Cichlidae</taxon>
        <taxon>African cichlids</taxon>
        <taxon>Pseudocrenilabrinae</taxon>
        <taxon>Lamprologini</taxon>
        <taxon>Neolamprologus</taxon>
    </lineage>
</organism>
<dbReference type="Ensembl" id="ENSNBRT00000029778.1">
    <property type="protein sequence ID" value="ENSNBRP00000029022.1"/>
    <property type="gene ID" value="ENSNBRG00000022115.1"/>
</dbReference>
<evidence type="ECO:0000313" key="2">
    <source>
        <dbReference type="Ensembl" id="ENSNBRP00000029022.1"/>
    </source>
</evidence>
<dbReference type="Bgee" id="ENSNBRG00000022115">
    <property type="expression patterns" value="Expressed in testis and 5 other cell types or tissues"/>
</dbReference>
<accession>A0A3Q4ID33</accession>
<proteinExistence type="predicted"/>
<dbReference type="AlphaFoldDB" id="A0A3Q4ID33"/>
<evidence type="ECO:0000313" key="3">
    <source>
        <dbReference type="Proteomes" id="UP000261580"/>
    </source>
</evidence>
<reference evidence="2" key="1">
    <citation type="submission" date="2025-08" db="UniProtKB">
        <authorList>
            <consortium name="Ensembl"/>
        </authorList>
    </citation>
    <scope>IDENTIFICATION</scope>
</reference>
<keyword evidence="3" id="KW-1185">Reference proteome</keyword>
<dbReference type="GO" id="GO:0048488">
    <property type="term" value="P:synaptic vesicle endocytosis"/>
    <property type="evidence" value="ECO:0007669"/>
    <property type="project" value="TreeGrafter"/>
</dbReference>
<dbReference type="GeneTree" id="ENSGT00640000091487"/>
<evidence type="ECO:0000259" key="1">
    <source>
        <dbReference type="Pfam" id="PF25040"/>
    </source>
</evidence>
<dbReference type="GO" id="GO:0098793">
    <property type="term" value="C:presynapse"/>
    <property type="evidence" value="ECO:0007669"/>
    <property type="project" value="GOC"/>
</dbReference>
<reference evidence="2" key="2">
    <citation type="submission" date="2025-09" db="UniProtKB">
        <authorList>
            <consortium name="Ensembl"/>
        </authorList>
    </citation>
    <scope>IDENTIFICATION</scope>
</reference>
<dbReference type="PANTHER" id="PTHR31640">
    <property type="entry name" value="TRANSMEMBRANE PROTEIN KIAA1109"/>
    <property type="match status" value="1"/>
</dbReference>